<protein>
    <submittedName>
        <fullName evidence="1">Uncharacterized protein</fullName>
    </submittedName>
</protein>
<gene>
    <name evidence="1" type="ORF">P919_CDS0099</name>
</gene>
<dbReference type="EMBL" id="PP920682">
    <property type="protein sequence ID" value="XDG30654.1"/>
    <property type="molecule type" value="Genomic_DNA"/>
</dbReference>
<reference evidence="1" key="1">
    <citation type="submission" date="2024-06" db="EMBL/GenBank/DDBJ databases">
        <authorList>
            <person name="Zheng X."/>
            <person name="Zhang W."/>
        </authorList>
    </citation>
    <scope>NUCLEOTIDE SEQUENCE</scope>
</reference>
<evidence type="ECO:0000313" key="1">
    <source>
        <dbReference type="EMBL" id="XDG30654.1"/>
    </source>
</evidence>
<accession>A0AB39AIQ8</accession>
<name>A0AB39AIQ8_9CAUD</name>
<sequence length="59" mass="6769">MMLSVPTISISSIQRSNKPMLEKDLVCVVKNNKAVFYTISPERLYELLKAEEKLKELQA</sequence>
<proteinExistence type="predicted"/>
<organism evidence="1">
    <name type="scientific">Acinetobacter phage P919</name>
    <dbReference type="NCBI Taxonomy" id="3229763"/>
    <lineage>
        <taxon>Viruses</taxon>
        <taxon>Duplodnaviria</taxon>
        <taxon>Heunggongvirae</taxon>
        <taxon>Uroviricota</taxon>
        <taxon>Caudoviricetes</taxon>
        <taxon>Obolenskvirus</taxon>
    </lineage>
</organism>